<keyword evidence="1" id="KW-1133">Transmembrane helix</keyword>
<sequence>MADQAIVAPAVADPAIATGRLFLIGDDSDVRQGSGFSRLLLVASLSSAAVPLLAGLLLFIGCGGTGWG</sequence>
<feature type="transmembrane region" description="Helical" evidence="1">
    <location>
        <begin position="39"/>
        <end position="60"/>
    </location>
</feature>
<keyword evidence="1" id="KW-0472">Membrane</keyword>
<dbReference type="Proteomes" id="UP000007752">
    <property type="component" value="Chromosome 4"/>
</dbReference>
<dbReference type="AlphaFoldDB" id="A3AS92"/>
<protein>
    <submittedName>
        <fullName evidence="2">Uncharacterized protein</fullName>
    </submittedName>
</protein>
<organism evidence="2">
    <name type="scientific">Oryza sativa subsp. japonica</name>
    <name type="common">Rice</name>
    <dbReference type="NCBI Taxonomy" id="39947"/>
    <lineage>
        <taxon>Eukaryota</taxon>
        <taxon>Viridiplantae</taxon>
        <taxon>Streptophyta</taxon>
        <taxon>Embryophyta</taxon>
        <taxon>Tracheophyta</taxon>
        <taxon>Spermatophyta</taxon>
        <taxon>Magnoliopsida</taxon>
        <taxon>Liliopsida</taxon>
        <taxon>Poales</taxon>
        <taxon>Poaceae</taxon>
        <taxon>BOP clade</taxon>
        <taxon>Oryzoideae</taxon>
        <taxon>Oryzeae</taxon>
        <taxon>Oryzinae</taxon>
        <taxon>Oryza</taxon>
        <taxon>Oryza sativa</taxon>
    </lineage>
</organism>
<gene>
    <name evidence="2" type="ORF">OsJ_14238</name>
</gene>
<evidence type="ECO:0000256" key="1">
    <source>
        <dbReference type="SAM" id="Phobius"/>
    </source>
</evidence>
<name>A3AS92_ORYSJ</name>
<keyword evidence="1" id="KW-0812">Transmembrane</keyword>
<accession>A3AS92</accession>
<reference evidence="2" key="1">
    <citation type="journal article" date="2005" name="PLoS Biol.">
        <title>The genomes of Oryza sativa: a history of duplications.</title>
        <authorList>
            <person name="Yu J."/>
            <person name="Wang J."/>
            <person name="Lin W."/>
            <person name="Li S."/>
            <person name="Li H."/>
            <person name="Zhou J."/>
            <person name="Ni P."/>
            <person name="Dong W."/>
            <person name="Hu S."/>
            <person name="Zeng C."/>
            <person name="Zhang J."/>
            <person name="Zhang Y."/>
            <person name="Li R."/>
            <person name="Xu Z."/>
            <person name="Li S."/>
            <person name="Li X."/>
            <person name="Zheng H."/>
            <person name="Cong L."/>
            <person name="Lin L."/>
            <person name="Yin J."/>
            <person name="Geng J."/>
            <person name="Li G."/>
            <person name="Shi J."/>
            <person name="Liu J."/>
            <person name="Lv H."/>
            <person name="Li J."/>
            <person name="Wang J."/>
            <person name="Deng Y."/>
            <person name="Ran L."/>
            <person name="Shi X."/>
            <person name="Wang X."/>
            <person name="Wu Q."/>
            <person name="Li C."/>
            <person name="Ren X."/>
            <person name="Wang J."/>
            <person name="Wang X."/>
            <person name="Li D."/>
            <person name="Liu D."/>
            <person name="Zhang X."/>
            <person name="Ji Z."/>
            <person name="Zhao W."/>
            <person name="Sun Y."/>
            <person name="Zhang Z."/>
            <person name="Bao J."/>
            <person name="Han Y."/>
            <person name="Dong L."/>
            <person name="Ji J."/>
            <person name="Chen P."/>
            <person name="Wu S."/>
            <person name="Liu J."/>
            <person name="Xiao Y."/>
            <person name="Bu D."/>
            <person name="Tan J."/>
            <person name="Yang L."/>
            <person name="Ye C."/>
            <person name="Zhang J."/>
            <person name="Xu J."/>
            <person name="Zhou Y."/>
            <person name="Yu Y."/>
            <person name="Zhang B."/>
            <person name="Zhuang S."/>
            <person name="Wei H."/>
            <person name="Liu B."/>
            <person name="Lei M."/>
            <person name="Yu H."/>
            <person name="Li Y."/>
            <person name="Xu H."/>
            <person name="Wei S."/>
            <person name="He X."/>
            <person name="Fang L."/>
            <person name="Zhang Z."/>
            <person name="Zhang Y."/>
            <person name="Huang X."/>
            <person name="Su Z."/>
            <person name="Tong W."/>
            <person name="Li J."/>
            <person name="Tong Z."/>
            <person name="Li S."/>
            <person name="Ye J."/>
            <person name="Wang L."/>
            <person name="Fang L."/>
            <person name="Lei T."/>
            <person name="Chen C."/>
            <person name="Chen H."/>
            <person name="Xu Z."/>
            <person name="Li H."/>
            <person name="Huang H."/>
            <person name="Zhang F."/>
            <person name="Xu H."/>
            <person name="Li N."/>
            <person name="Zhao C."/>
            <person name="Li S."/>
            <person name="Dong L."/>
            <person name="Huang Y."/>
            <person name="Li L."/>
            <person name="Xi Y."/>
            <person name="Qi Q."/>
            <person name="Li W."/>
            <person name="Zhang B."/>
            <person name="Hu W."/>
            <person name="Zhang Y."/>
            <person name="Tian X."/>
            <person name="Jiao Y."/>
            <person name="Liang X."/>
            <person name="Jin J."/>
            <person name="Gao L."/>
            <person name="Zheng W."/>
            <person name="Hao B."/>
            <person name="Liu S."/>
            <person name="Wang W."/>
            <person name="Yuan L."/>
            <person name="Cao M."/>
            <person name="McDermott J."/>
            <person name="Samudrala R."/>
            <person name="Wang J."/>
            <person name="Wong G.K."/>
            <person name="Yang H."/>
        </authorList>
    </citation>
    <scope>NUCLEOTIDE SEQUENCE [LARGE SCALE GENOMIC DNA]</scope>
</reference>
<proteinExistence type="predicted"/>
<evidence type="ECO:0000313" key="2">
    <source>
        <dbReference type="EMBL" id="EAZ30181.1"/>
    </source>
</evidence>
<dbReference type="EMBL" id="CM000141">
    <property type="protein sequence ID" value="EAZ30181.1"/>
    <property type="molecule type" value="Genomic_DNA"/>
</dbReference>
<reference evidence="2" key="2">
    <citation type="submission" date="2008-12" db="EMBL/GenBank/DDBJ databases">
        <title>Improved gene annotation of the rice (Oryza sativa) genomes.</title>
        <authorList>
            <person name="Wang J."/>
            <person name="Li R."/>
            <person name="Fan W."/>
            <person name="Huang Q."/>
            <person name="Zhang J."/>
            <person name="Zhou Y."/>
            <person name="Hu Y."/>
            <person name="Zi S."/>
            <person name="Li J."/>
            <person name="Ni P."/>
            <person name="Zheng H."/>
            <person name="Zhang Y."/>
            <person name="Zhao M."/>
            <person name="Hao Q."/>
            <person name="McDermott J."/>
            <person name="Samudrala R."/>
            <person name="Kristiansen K."/>
            <person name="Wong G.K.-S."/>
        </authorList>
    </citation>
    <scope>NUCLEOTIDE SEQUENCE</scope>
</reference>